<gene>
    <name evidence="1" type="ORF">ALQ37_00801</name>
</gene>
<reference evidence="1 2" key="1">
    <citation type="submission" date="2018-08" db="EMBL/GenBank/DDBJ databases">
        <title>Recombination of ecologically and evolutionarily significant loci maintains genetic cohesion in the Pseudomonas syringae species complex.</title>
        <authorList>
            <person name="Dillon M."/>
            <person name="Thakur S."/>
            <person name="Almeida R.N.D."/>
            <person name="Weir B.S."/>
            <person name="Guttman D.S."/>
        </authorList>
    </citation>
    <scope>NUCLEOTIDE SEQUENCE [LARGE SCALE GENOMIC DNA]</scope>
    <source>
        <strain evidence="1 2">ICMP 4388</strain>
    </source>
</reference>
<dbReference type="EMBL" id="RBPX01000301">
    <property type="protein sequence ID" value="RMO60571.1"/>
    <property type="molecule type" value="Genomic_DNA"/>
</dbReference>
<evidence type="ECO:0000313" key="1">
    <source>
        <dbReference type="EMBL" id="RMO60571.1"/>
    </source>
</evidence>
<dbReference type="Proteomes" id="UP000274541">
    <property type="component" value="Unassembled WGS sequence"/>
</dbReference>
<evidence type="ECO:0000313" key="2">
    <source>
        <dbReference type="Proteomes" id="UP000274541"/>
    </source>
</evidence>
<sequence length="339" mass="38584">MCMNSKETVLQFDLSNKFVSTKDYARGLVEAINDLAPYLSVAERESLCFSKLGLKSDNVSEQAYIQAAVEVTVCAHFARFFPNGFVYEEKVNPPKDVDCSVRVEDFKYNIEVKCADFSKKHEVDDSEGFKIGSLGRLGDYDSIVADLEDMFSRGGHTLSRQRHMDNNLKSFLISAHEKFASITTKNELNILVVGCDDAMDMQKWYSYLYGAQGLFTLESYSDTSAYNRVDLVLLTNLYHRHKDPKLKDKLSGHWRLSEAFCILCENPKSLKPDETFIEFSKTIRHHNNELHSHTVEGEAPDFILKGLAIPSYVGSELQAKGIYYFHPPEPETEISQEQH</sequence>
<dbReference type="AlphaFoldDB" id="A0A0Q0CW89"/>
<comment type="caution">
    <text evidence="1">The sequence shown here is derived from an EMBL/GenBank/DDBJ whole genome shotgun (WGS) entry which is preliminary data.</text>
</comment>
<accession>A0A0Q0CW89</accession>
<name>A0A0Q0CW89_PSEAP</name>
<proteinExistence type="predicted"/>
<organism evidence="1 2">
    <name type="scientific">Pseudomonas syringae pv. aptata</name>
    <dbReference type="NCBI Taxonomy" id="83167"/>
    <lineage>
        <taxon>Bacteria</taxon>
        <taxon>Pseudomonadati</taxon>
        <taxon>Pseudomonadota</taxon>
        <taxon>Gammaproteobacteria</taxon>
        <taxon>Pseudomonadales</taxon>
        <taxon>Pseudomonadaceae</taxon>
        <taxon>Pseudomonas</taxon>
        <taxon>Pseudomonas syringae</taxon>
    </lineage>
</organism>
<protein>
    <submittedName>
        <fullName evidence="1">Uncharacterized protein</fullName>
    </submittedName>
</protein>